<evidence type="ECO:0000256" key="1">
    <source>
        <dbReference type="SAM" id="MobiDB-lite"/>
    </source>
</evidence>
<organism evidence="2 3">
    <name type="scientific">Popillia japonica</name>
    <name type="common">Japanese beetle</name>
    <dbReference type="NCBI Taxonomy" id="7064"/>
    <lineage>
        <taxon>Eukaryota</taxon>
        <taxon>Metazoa</taxon>
        <taxon>Ecdysozoa</taxon>
        <taxon>Arthropoda</taxon>
        <taxon>Hexapoda</taxon>
        <taxon>Insecta</taxon>
        <taxon>Pterygota</taxon>
        <taxon>Neoptera</taxon>
        <taxon>Endopterygota</taxon>
        <taxon>Coleoptera</taxon>
        <taxon>Polyphaga</taxon>
        <taxon>Scarabaeiformia</taxon>
        <taxon>Scarabaeidae</taxon>
        <taxon>Rutelinae</taxon>
        <taxon>Popillia</taxon>
    </lineage>
</organism>
<reference evidence="2 3" key="1">
    <citation type="journal article" date="2024" name="BMC Genomics">
        <title>De novo assembly and annotation of Popillia japonica's genome with initial clues to its potential as an invasive pest.</title>
        <authorList>
            <person name="Cucini C."/>
            <person name="Boschi S."/>
            <person name="Funari R."/>
            <person name="Cardaioli E."/>
            <person name="Iannotti N."/>
            <person name="Marturano G."/>
            <person name="Paoli F."/>
            <person name="Bruttini M."/>
            <person name="Carapelli A."/>
            <person name="Frati F."/>
            <person name="Nardi F."/>
        </authorList>
    </citation>
    <scope>NUCLEOTIDE SEQUENCE [LARGE SCALE GENOMIC DNA]</scope>
    <source>
        <strain evidence="2">DMR45628</strain>
    </source>
</reference>
<proteinExistence type="predicted"/>
<feature type="compositionally biased region" description="Basic residues" evidence="1">
    <location>
        <begin position="17"/>
        <end position="26"/>
    </location>
</feature>
<protein>
    <submittedName>
        <fullName evidence="2">Uncharacterized protein</fullName>
    </submittedName>
</protein>
<comment type="caution">
    <text evidence="2">The sequence shown here is derived from an EMBL/GenBank/DDBJ whole genome shotgun (WGS) entry which is preliminary data.</text>
</comment>
<evidence type="ECO:0000313" key="2">
    <source>
        <dbReference type="EMBL" id="KAK9738061.1"/>
    </source>
</evidence>
<accession>A0AAW1LVV4</accession>
<evidence type="ECO:0000313" key="3">
    <source>
        <dbReference type="Proteomes" id="UP001458880"/>
    </source>
</evidence>
<feature type="compositionally biased region" description="Basic residues" evidence="1">
    <location>
        <begin position="49"/>
        <end position="58"/>
    </location>
</feature>
<name>A0AAW1LVV4_POPJA</name>
<keyword evidence="3" id="KW-1185">Reference proteome</keyword>
<dbReference type="EMBL" id="JASPKY010000091">
    <property type="protein sequence ID" value="KAK9738061.1"/>
    <property type="molecule type" value="Genomic_DNA"/>
</dbReference>
<dbReference type="Proteomes" id="UP001458880">
    <property type="component" value="Unassembled WGS sequence"/>
</dbReference>
<dbReference type="AlphaFoldDB" id="A0AAW1LVV4"/>
<sequence length="141" mass="16783">MNPNRIPRRILQSGEGRKKKKRRAKKKCLEAGMNPNRIPRRILQSGEGRKKKKRRAKKKCLEAVKMDLKNIEVKQWEEKTRDRDKWRKIVETIEHTSIKDNGRRKLETGINGEKLWKLLNTPTIKDQRSHWPARPVALIYV</sequence>
<feature type="region of interest" description="Disordered" evidence="1">
    <location>
        <begin position="1"/>
        <end position="58"/>
    </location>
</feature>
<gene>
    <name evidence="2" type="ORF">QE152_g10166</name>
</gene>